<evidence type="ECO:0000313" key="4">
    <source>
        <dbReference type="EMBL" id="CEP25076.1"/>
    </source>
</evidence>
<reference evidence="4" key="1">
    <citation type="submission" date="2014-12" db="EMBL/GenBank/DDBJ databases">
        <authorList>
            <person name="Jaenicke S."/>
        </authorList>
    </citation>
    <scope>NUCLEOTIDE SEQUENCE [LARGE SCALE GENOMIC DNA]</scope>
    <source>
        <strain evidence="4">CBS1600</strain>
    </source>
</reference>
<dbReference type="RefSeq" id="XP_020070934.1">
    <property type="nucleotide sequence ID" value="XM_020216374.1"/>
</dbReference>
<reference evidence="5 7" key="3">
    <citation type="journal article" date="2016" name="Proc. Natl. Acad. Sci. U.S.A.">
        <title>Comparative genomics of biotechnologically important yeasts.</title>
        <authorList>
            <person name="Riley R."/>
            <person name="Haridas S."/>
            <person name="Wolfe K.H."/>
            <person name="Lopes M.R."/>
            <person name="Hittinger C.T."/>
            <person name="Goeker M."/>
            <person name="Salamov A.A."/>
            <person name="Wisecaver J.H."/>
            <person name="Long T.M."/>
            <person name="Calvey C.H."/>
            <person name="Aerts A.L."/>
            <person name="Barry K.W."/>
            <person name="Choi C."/>
            <person name="Clum A."/>
            <person name="Coughlan A.Y."/>
            <person name="Deshpande S."/>
            <person name="Douglass A.P."/>
            <person name="Hanson S.J."/>
            <person name="Klenk H.-P."/>
            <person name="LaButti K.M."/>
            <person name="Lapidus A."/>
            <person name="Lindquist E.A."/>
            <person name="Lipzen A.M."/>
            <person name="Meier-Kolthoff J.P."/>
            <person name="Ohm R.A."/>
            <person name="Otillar R.P."/>
            <person name="Pangilinan J.L."/>
            <person name="Peng Y."/>
            <person name="Rokas A."/>
            <person name="Rosa C.A."/>
            <person name="Scheuner C."/>
            <person name="Sibirny A.A."/>
            <person name="Slot J.C."/>
            <person name="Stielow J.B."/>
            <person name="Sun H."/>
            <person name="Kurtzman C.P."/>
            <person name="Blackwell M."/>
            <person name="Grigoriev I.V."/>
            <person name="Jeffries T.W."/>
        </authorList>
    </citation>
    <scope>NUCLEOTIDE SEQUENCE [LARGE SCALE GENOMIC DNA]</scope>
    <source>
        <strain evidence="7">ATCC 18201 / CBS 1600 / BCRC 20928 / JCM 3617 / NBRC 0987 / NRRL Y-1542</strain>
        <strain evidence="5">NRRL Y-1542</strain>
    </source>
</reference>
<dbReference type="PANTHER" id="PTHR19303">
    <property type="entry name" value="TRANSPOSON"/>
    <property type="match status" value="1"/>
</dbReference>
<keyword evidence="1" id="KW-0238">DNA-binding</keyword>
<name>A0A0H5C9I1_CYBJN</name>
<dbReference type="InterPro" id="IPR006600">
    <property type="entry name" value="HTH_CenpB_DNA-bd_dom"/>
</dbReference>
<feature type="region of interest" description="Disordered" evidence="2">
    <location>
        <begin position="1"/>
        <end position="49"/>
    </location>
</feature>
<keyword evidence="7" id="KW-1185">Reference proteome</keyword>
<dbReference type="EMBL" id="CDQK01000007">
    <property type="protein sequence ID" value="CEP25076.1"/>
    <property type="molecule type" value="Genomic_DNA"/>
</dbReference>
<proteinExistence type="predicted"/>
<sequence>MNLDQFELEYPTHHSSQQKEEASGLLSSQTGGFPPSSLPEGIPSSSYPDLVATSQLSSSQLERIGRPARATVSQKLEALDWYHSHGSSQKRTVSHFTQKGTFGITRSSFNRWINDEDRIREAYDKLGTDSRSTFKTVHERKNGEVDKCLEMWYEQKLFANQHVTERDLIQKWFTFDKLYNPSQSDAVKKEVKSNGWVYHFKSRLQHKRSNVETFQRSMASTTKLQEITHLRKLLEHEPSNSVFFMDEFMLTNTVVPQDGPRDVFTVGVCSNADGTEVWDPLIVSPSKIEGCYHSGIGFTTEIFWEYIKRIDSSLNGRKVTLLLDSLHQHVVAQNLTNIKVIWVRFSANLFTNIIRWFKLEFKIMLLKFKILFWMTTGTDHSLKGEDFVKLVKETSSQLRDQKSLIQQCWSFSNVLCDEGQTHLYQFRDQEVKFARLLKLALDEKILTSPLLMGIDEILFPSDEEVSNTILSDQDIVARVKILNRSMNESDPKKGSQQMYSEVGSVDETDLEDIGKLLILALKPFFDNNPEKFIKSREALKVLMNQYVKESMDLWLDVQHSTETRQSLFES</sequence>
<dbReference type="OrthoDB" id="2507562at2759"/>
<evidence type="ECO:0000313" key="7">
    <source>
        <dbReference type="Proteomes" id="UP000094389"/>
    </source>
</evidence>
<dbReference type="AlphaFoldDB" id="A0A0H5C9I1"/>
<organism evidence="4 6">
    <name type="scientific">Cyberlindnera jadinii (strain ATCC 18201 / CBS 1600 / BCRC 20928 / JCM 3617 / NBRC 0987 / NRRL Y-1542)</name>
    <name type="common">Torula yeast</name>
    <name type="synonym">Candida utilis</name>
    <dbReference type="NCBI Taxonomy" id="983966"/>
    <lineage>
        <taxon>Eukaryota</taxon>
        <taxon>Fungi</taxon>
        <taxon>Dikarya</taxon>
        <taxon>Ascomycota</taxon>
        <taxon>Saccharomycotina</taxon>
        <taxon>Saccharomycetes</taxon>
        <taxon>Phaffomycetales</taxon>
        <taxon>Phaffomycetaceae</taxon>
        <taxon>Cyberlindnera</taxon>
    </lineage>
</organism>
<gene>
    <name evidence="4" type="ORF">BN1211_6065</name>
    <name evidence="5" type="ORF">CYBJADRAFT_172665</name>
</gene>
<evidence type="ECO:0000256" key="1">
    <source>
        <dbReference type="ARBA" id="ARBA00023125"/>
    </source>
</evidence>
<dbReference type="InterPro" id="IPR050863">
    <property type="entry name" value="CenT-Element_Derived"/>
</dbReference>
<protein>
    <recommendedName>
        <fullName evidence="3">HTH CENPB-type domain-containing protein</fullName>
    </recommendedName>
</protein>
<reference evidence="6" key="2">
    <citation type="journal article" date="2015" name="J. Biotechnol.">
        <title>The structure of the Cyberlindnera jadinii genome and its relation to Candida utilis analyzed by the occurrence of single nucleotide polymorphisms.</title>
        <authorList>
            <person name="Rupp O."/>
            <person name="Brinkrolf K."/>
            <person name="Buerth C."/>
            <person name="Kunigo M."/>
            <person name="Schneider J."/>
            <person name="Jaenicke S."/>
            <person name="Goesmann A."/>
            <person name="Puehler A."/>
            <person name="Jaeger K.-E."/>
            <person name="Ernst J.F."/>
        </authorList>
    </citation>
    <scope>NUCLEOTIDE SEQUENCE [LARGE SCALE GENOMIC DNA]</scope>
    <source>
        <strain evidence="6">ATCC 18201 / CBS 1600 / BCRC 20928 / JCM 3617 / NBRC 0987 / NRRL Y-1542</strain>
    </source>
</reference>
<dbReference type="EMBL" id="KV453929">
    <property type="protein sequence ID" value="ODV73895.1"/>
    <property type="molecule type" value="Genomic_DNA"/>
</dbReference>
<evidence type="ECO:0000313" key="6">
    <source>
        <dbReference type="Proteomes" id="UP000038830"/>
    </source>
</evidence>
<dbReference type="InterPro" id="IPR009057">
    <property type="entry name" value="Homeodomain-like_sf"/>
</dbReference>
<dbReference type="OMA" id="RWFKLEF"/>
<evidence type="ECO:0000313" key="5">
    <source>
        <dbReference type="EMBL" id="ODV73895.1"/>
    </source>
</evidence>
<dbReference type="Pfam" id="PF03221">
    <property type="entry name" value="HTH_Tnp_Tc5"/>
    <property type="match status" value="1"/>
</dbReference>
<dbReference type="SUPFAM" id="SSF46689">
    <property type="entry name" value="Homeodomain-like"/>
    <property type="match status" value="1"/>
</dbReference>
<dbReference type="STRING" id="983966.A0A0H5C9I1"/>
<dbReference type="GO" id="GO:0003677">
    <property type="term" value="F:DNA binding"/>
    <property type="evidence" value="ECO:0007669"/>
    <property type="project" value="UniProtKB-KW"/>
</dbReference>
<accession>A0A1E4S341</accession>
<accession>A0A0H5C9I1</accession>
<dbReference type="Proteomes" id="UP000094389">
    <property type="component" value="Unassembled WGS sequence"/>
</dbReference>
<evidence type="ECO:0000256" key="2">
    <source>
        <dbReference type="SAM" id="MobiDB-lite"/>
    </source>
</evidence>
<dbReference type="PANTHER" id="PTHR19303:SF73">
    <property type="entry name" value="PROTEIN PDC2"/>
    <property type="match status" value="1"/>
</dbReference>
<feature type="domain" description="HTH CENPB-type" evidence="3">
    <location>
        <begin position="144"/>
        <end position="209"/>
    </location>
</feature>
<dbReference type="Proteomes" id="UP000038830">
    <property type="component" value="Unassembled WGS sequence"/>
</dbReference>
<dbReference type="GeneID" id="30990770"/>
<evidence type="ECO:0000259" key="3">
    <source>
        <dbReference type="Pfam" id="PF03221"/>
    </source>
</evidence>
<dbReference type="GO" id="GO:0005634">
    <property type="term" value="C:nucleus"/>
    <property type="evidence" value="ECO:0007669"/>
    <property type="project" value="TreeGrafter"/>
</dbReference>